<evidence type="ECO:0000256" key="6">
    <source>
        <dbReference type="ARBA" id="ARBA00022741"/>
    </source>
</evidence>
<feature type="binding site" evidence="10">
    <location>
        <begin position="9"/>
        <end position="16"/>
    </location>
    <ligand>
        <name>ATP</name>
        <dbReference type="ChEBI" id="CHEBI:30616"/>
    </ligand>
</feature>
<dbReference type="EC" id="2.5.1.75" evidence="10"/>
<dbReference type="NCBIfam" id="TIGR00174">
    <property type="entry name" value="miaA"/>
    <property type="match status" value="1"/>
</dbReference>
<keyword evidence="6 10" id="KW-0547">Nucleotide-binding</keyword>
<dbReference type="STRING" id="112903.SAMN04490178_101186"/>
<protein>
    <recommendedName>
        <fullName evidence="10">tRNA dimethylallyltransferase</fullName>
        <ecNumber evidence="10">2.5.1.75</ecNumber>
    </recommendedName>
    <alternativeName>
        <fullName evidence="10">Dimethylallyl diphosphate:tRNA dimethylallyltransferase</fullName>
        <shortName evidence="10">DMAPP:tRNA dimethylallyltransferase</shortName>
        <shortName evidence="10">DMATase</shortName>
    </alternativeName>
    <alternativeName>
        <fullName evidence="10">Isopentenyl-diphosphate:tRNA isopentenyltransferase</fullName>
        <shortName evidence="10">IPP transferase</shortName>
        <shortName evidence="10">IPPT</shortName>
        <shortName evidence="10">IPTase</shortName>
    </alternativeName>
</protein>
<dbReference type="RefSeq" id="WP_091743508.1">
    <property type="nucleotide sequence ID" value="NZ_FODY01000001.1"/>
</dbReference>
<accession>A0A1H8NPR2</accession>
<feature type="binding site" evidence="10">
    <location>
        <begin position="11"/>
        <end position="16"/>
    </location>
    <ligand>
        <name>substrate</name>
    </ligand>
</feature>
<dbReference type="GO" id="GO:0052381">
    <property type="term" value="F:tRNA dimethylallyltransferase activity"/>
    <property type="evidence" value="ECO:0007669"/>
    <property type="project" value="UniProtKB-UniRule"/>
</dbReference>
<feature type="region of interest" description="Interaction with substrate tRNA" evidence="10">
    <location>
        <begin position="34"/>
        <end position="37"/>
    </location>
</feature>
<evidence type="ECO:0000256" key="5">
    <source>
        <dbReference type="ARBA" id="ARBA00022694"/>
    </source>
</evidence>
<evidence type="ECO:0000256" key="2">
    <source>
        <dbReference type="ARBA" id="ARBA00003213"/>
    </source>
</evidence>
<dbReference type="PANTHER" id="PTHR11088">
    <property type="entry name" value="TRNA DIMETHYLALLYLTRANSFERASE"/>
    <property type="match status" value="1"/>
</dbReference>
<keyword evidence="7 10" id="KW-0067">ATP-binding</keyword>
<evidence type="ECO:0000256" key="10">
    <source>
        <dbReference type="HAMAP-Rule" id="MF_00185"/>
    </source>
</evidence>
<dbReference type="AlphaFoldDB" id="A0A1H8NPR2"/>
<comment type="subunit">
    <text evidence="10">Monomer.</text>
</comment>
<keyword evidence="8 10" id="KW-0460">Magnesium</keyword>
<evidence type="ECO:0000256" key="8">
    <source>
        <dbReference type="ARBA" id="ARBA00022842"/>
    </source>
</evidence>
<comment type="caution">
    <text evidence="10">Lacks conserved residue(s) required for the propagation of feature annotation.</text>
</comment>
<comment type="function">
    <text evidence="2 10 12">Catalyzes the transfer of a dimethylallyl group onto the adenine at position 37 in tRNAs that read codons beginning with uridine, leading to the formation of N6-(dimethylallyl)adenosine (i(6)A).</text>
</comment>
<dbReference type="PANTHER" id="PTHR11088:SF60">
    <property type="entry name" value="TRNA DIMETHYLALLYLTRANSFERASE"/>
    <property type="match status" value="1"/>
</dbReference>
<evidence type="ECO:0000256" key="7">
    <source>
        <dbReference type="ARBA" id="ARBA00022840"/>
    </source>
</evidence>
<feature type="site" description="Interaction with substrate tRNA" evidence="10">
    <location>
        <position position="123"/>
    </location>
</feature>
<comment type="cofactor">
    <cofactor evidence="1 10">
        <name>Mg(2+)</name>
        <dbReference type="ChEBI" id="CHEBI:18420"/>
    </cofactor>
</comment>
<evidence type="ECO:0000256" key="1">
    <source>
        <dbReference type="ARBA" id="ARBA00001946"/>
    </source>
</evidence>
<dbReference type="OrthoDB" id="9776390at2"/>
<dbReference type="Proteomes" id="UP000198847">
    <property type="component" value="Unassembled WGS sequence"/>
</dbReference>
<evidence type="ECO:0000313" key="14">
    <source>
        <dbReference type="EMBL" id="SEO31549.1"/>
    </source>
</evidence>
<dbReference type="InterPro" id="IPR027417">
    <property type="entry name" value="P-loop_NTPase"/>
</dbReference>
<dbReference type="Pfam" id="PF01715">
    <property type="entry name" value="IPPT"/>
    <property type="match status" value="1"/>
</dbReference>
<dbReference type="GO" id="GO:0006400">
    <property type="term" value="P:tRNA modification"/>
    <property type="evidence" value="ECO:0007669"/>
    <property type="project" value="TreeGrafter"/>
</dbReference>
<organism evidence="14 15">
    <name type="scientific">Propionispora vibrioides</name>
    <dbReference type="NCBI Taxonomy" id="112903"/>
    <lineage>
        <taxon>Bacteria</taxon>
        <taxon>Bacillati</taxon>
        <taxon>Bacillota</taxon>
        <taxon>Negativicutes</taxon>
        <taxon>Selenomonadales</taxon>
        <taxon>Sporomusaceae</taxon>
        <taxon>Propionispora</taxon>
    </lineage>
</organism>
<evidence type="ECO:0000256" key="13">
    <source>
        <dbReference type="RuleBase" id="RU003785"/>
    </source>
</evidence>
<keyword evidence="15" id="KW-1185">Reference proteome</keyword>
<evidence type="ECO:0000256" key="3">
    <source>
        <dbReference type="ARBA" id="ARBA00005842"/>
    </source>
</evidence>
<feature type="site" description="Interaction with substrate tRNA" evidence="10">
    <location>
        <position position="100"/>
    </location>
</feature>
<dbReference type="GO" id="GO:0005524">
    <property type="term" value="F:ATP binding"/>
    <property type="evidence" value="ECO:0007669"/>
    <property type="project" value="UniProtKB-UniRule"/>
</dbReference>
<proteinExistence type="inferred from homology"/>
<gene>
    <name evidence="10" type="primary">miaA</name>
    <name evidence="14" type="ORF">SAMN04490178_101186</name>
</gene>
<evidence type="ECO:0000313" key="15">
    <source>
        <dbReference type="Proteomes" id="UP000198847"/>
    </source>
</evidence>
<comment type="catalytic activity">
    <reaction evidence="9 10 11">
        <text>adenosine(37) in tRNA + dimethylallyl diphosphate = N(6)-dimethylallyladenosine(37) in tRNA + diphosphate</text>
        <dbReference type="Rhea" id="RHEA:26482"/>
        <dbReference type="Rhea" id="RHEA-COMP:10162"/>
        <dbReference type="Rhea" id="RHEA-COMP:10375"/>
        <dbReference type="ChEBI" id="CHEBI:33019"/>
        <dbReference type="ChEBI" id="CHEBI:57623"/>
        <dbReference type="ChEBI" id="CHEBI:74411"/>
        <dbReference type="ChEBI" id="CHEBI:74415"/>
        <dbReference type="EC" id="2.5.1.75"/>
    </reaction>
</comment>
<dbReference type="InterPro" id="IPR039657">
    <property type="entry name" value="Dimethylallyltransferase"/>
</dbReference>
<keyword evidence="4 10" id="KW-0808">Transferase</keyword>
<evidence type="ECO:0000256" key="4">
    <source>
        <dbReference type="ARBA" id="ARBA00022679"/>
    </source>
</evidence>
<dbReference type="InterPro" id="IPR018022">
    <property type="entry name" value="IPT"/>
</dbReference>
<evidence type="ECO:0000256" key="11">
    <source>
        <dbReference type="RuleBase" id="RU003783"/>
    </source>
</evidence>
<evidence type="ECO:0000256" key="12">
    <source>
        <dbReference type="RuleBase" id="RU003784"/>
    </source>
</evidence>
<dbReference type="HAMAP" id="MF_00185">
    <property type="entry name" value="IPP_trans"/>
    <property type="match status" value="1"/>
</dbReference>
<name>A0A1H8NPR2_9FIRM</name>
<reference evidence="14 15" key="1">
    <citation type="submission" date="2016-10" db="EMBL/GenBank/DDBJ databases">
        <authorList>
            <person name="de Groot N.N."/>
        </authorList>
    </citation>
    <scope>NUCLEOTIDE SEQUENCE [LARGE SCALE GENOMIC DNA]</scope>
    <source>
        <strain evidence="14 15">DSM 13305</strain>
    </source>
</reference>
<dbReference type="Gene3D" id="1.10.20.140">
    <property type="match status" value="1"/>
</dbReference>
<dbReference type="Gene3D" id="3.40.50.300">
    <property type="entry name" value="P-loop containing nucleotide triphosphate hydrolases"/>
    <property type="match status" value="1"/>
</dbReference>
<dbReference type="EMBL" id="FODY01000001">
    <property type="protein sequence ID" value="SEO31549.1"/>
    <property type="molecule type" value="Genomic_DNA"/>
</dbReference>
<sequence length="310" mass="35288">MERVIAVIGPTAVGKTRVSIDLAKLLETEVISGDSMLVYKRMNIGTAKPTLQERAGIVHHLIDYIEPVEPFSVTDFQQIAAQYITGVNRRGKIPILAGGTGLYVKALLENYQFNETPGDSEFRQHLEKLAEQYGNDYLHAMLARSDSQAALRLHPNDRRRIIRALEVQELGGESISQTKERPELVYESVVIGLTLERAKLYQNINFRVDQMMAAGLEEEVAELLRSGVSPDCQSMKGIGYKEMVAYLQGRMDLSSAVNQIKQATRNFAKRQLTWYRRMPYIQWFSVDEYDSYEKMMETIYKCIAGKFCLK</sequence>
<keyword evidence="5 10" id="KW-0819">tRNA processing</keyword>
<comment type="similarity">
    <text evidence="3 10 13">Belongs to the IPP transferase family.</text>
</comment>
<evidence type="ECO:0000256" key="9">
    <source>
        <dbReference type="ARBA" id="ARBA00049563"/>
    </source>
</evidence>
<dbReference type="SUPFAM" id="SSF52540">
    <property type="entry name" value="P-loop containing nucleoside triphosphate hydrolases"/>
    <property type="match status" value="1"/>
</dbReference>